<comment type="caution">
    <text evidence="2">The sequence shown here is derived from an EMBL/GenBank/DDBJ whole genome shotgun (WGS) entry which is preliminary data.</text>
</comment>
<evidence type="ECO:0000313" key="2">
    <source>
        <dbReference type="EMBL" id="OMJ76225.1"/>
    </source>
</evidence>
<feature type="coiled-coil region" evidence="1">
    <location>
        <begin position="279"/>
        <end position="334"/>
    </location>
</feature>
<keyword evidence="3" id="KW-1185">Reference proteome</keyword>
<sequence>MGNGASIESNPDIAKMLSLTQSTYQEKSILKDEINILKLKASFKAKYNQKDNVELKKIKYRLLETIKEIWKLLPNHLVFSKPNNHFNDIILKADNQVRELLDLNTKDTNNLPILELILCLQQNKNFEDLQITIDSDIKKYYDENFTLKEYLILLQEILKDKIIILEDNKNKIESLRQSQETSKSVEISIIKPMSRTKSCTISRSNLPTSSTYESFQNTNGFSYKKNEFKIKEIESLVSGKKEVFFGDIKLFPQLSSGALNLRCKFLLKEELKQSLIEISRNIHKSISEKKELIKNLENEIIMSIGEDRLFLQQARELKREELLLKEKVKKVKQEKHFLRNIMILNKRHKEHFNSKKPTKL</sequence>
<proteinExistence type="predicted"/>
<reference evidence="2 3" key="1">
    <citation type="submission" date="2016-11" db="EMBL/GenBank/DDBJ databases">
        <title>The macronuclear genome of Stentor coeruleus: a giant cell with tiny introns.</title>
        <authorList>
            <person name="Slabodnick M."/>
            <person name="Ruby J.G."/>
            <person name="Reiff S.B."/>
            <person name="Swart E.C."/>
            <person name="Gosai S."/>
            <person name="Prabakaran S."/>
            <person name="Witkowska E."/>
            <person name="Larue G.E."/>
            <person name="Fisher S."/>
            <person name="Freeman R.M."/>
            <person name="Gunawardena J."/>
            <person name="Chu W."/>
            <person name="Stover N.A."/>
            <person name="Gregory B.D."/>
            <person name="Nowacki M."/>
            <person name="Derisi J."/>
            <person name="Roy S.W."/>
            <person name="Marshall W.F."/>
            <person name="Sood P."/>
        </authorList>
    </citation>
    <scope>NUCLEOTIDE SEQUENCE [LARGE SCALE GENOMIC DNA]</scope>
    <source>
        <strain evidence="2">WM001</strain>
    </source>
</reference>
<gene>
    <name evidence="2" type="ORF">SteCoe_24444</name>
</gene>
<keyword evidence="1" id="KW-0175">Coiled coil</keyword>
<protein>
    <submittedName>
        <fullName evidence="2">Uncharacterized protein</fullName>
    </submittedName>
</protein>
<dbReference type="EMBL" id="MPUH01000643">
    <property type="protein sequence ID" value="OMJ76225.1"/>
    <property type="molecule type" value="Genomic_DNA"/>
</dbReference>
<dbReference type="Proteomes" id="UP000187209">
    <property type="component" value="Unassembled WGS sequence"/>
</dbReference>
<evidence type="ECO:0000256" key="1">
    <source>
        <dbReference type="SAM" id="Coils"/>
    </source>
</evidence>
<organism evidence="2 3">
    <name type="scientific">Stentor coeruleus</name>
    <dbReference type="NCBI Taxonomy" id="5963"/>
    <lineage>
        <taxon>Eukaryota</taxon>
        <taxon>Sar</taxon>
        <taxon>Alveolata</taxon>
        <taxon>Ciliophora</taxon>
        <taxon>Postciliodesmatophora</taxon>
        <taxon>Heterotrichea</taxon>
        <taxon>Heterotrichida</taxon>
        <taxon>Stentoridae</taxon>
        <taxon>Stentor</taxon>
    </lineage>
</organism>
<name>A0A1R2BHV9_9CILI</name>
<evidence type="ECO:0000313" key="3">
    <source>
        <dbReference type="Proteomes" id="UP000187209"/>
    </source>
</evidence>
<dbReference type="AlphaFoldDB" id="A0A1R2BHV9"/>
<accession>A0A1R2BHV9</accession>